<keyword evidence="6 7" id="KW-0472">Membrane</keyword>
<protein>
    <submittedName>
        <fullName evidence="9">Sugar transferase</fullName>
        <ecNumber evidence="9">2.7.8.-</ecNumber>
    </submittedName>
</protein>
<evidence type="ECO:0000259" key="8">
    <source>
        <dbReference type="Pfam" id="PF02397"/>
    </source>
</evidence>
<feature type="transmembrane region" description="Helical" evidence="7">
    <location>
        <begin position="254"/>
        <end position="278"/>
    </location>
</feature>
<reference evidence="9 10" key="1">
    <citation type="submission" date="2024-11" db="EMBL/GenBank/DDBJ databases">
        <authorList>
            <person name="Heng Y.C."/>
            <person name="Lim A.C.H."/>
            <person name="Lee J.K.Y."/>
            <person name="Kittelmann S."/>
        </authorList>
    </citation>
    <scope>NUCLEOTIDE SEQUENCE [LARGE SCALE GENOMIC DNA]</scope>
    <source>
        <strain evidence="9 10">WILCCON 0202</strain>
    </source>
</reference>
<comment type="caution">
    <text evidence="9">The sequence shown here is derived from an EMBL/GenBank/DDBJ whole genome shotgun (WGS) entry which is preliminary data.</text>
</comment>
<dbReference type="NCBIfam" id="TIGR03025">
    <property type="entry name" value="EPS_sugtrans"/>
    <property type="match status" value="1"/>
</dbReference>
<dbReference type="Pfam" id="PF02397">
    <property type="entry name" value="Bac_transf"/>
    <property type="match status" value="1"/>
</dbReference>
<dbReference type="InterPro" id="IPR003362">
    <property type="entry name" value="Bact_transf"/>
</dbReference>
<keyword evidence="10" id="KW-1185">Reference proteome</keyword>
<evidence type="ECO:0000313" key="10">
    <source>
        <dbReference type="Proteomes" id="UP001623661"/>
    </source>
</evidence>
<keyword evidence="4 7" id="KW-0812">Transmembrane</keyword>
<evidence type="ECO:0000256" key="4">
    <source>
        <dbReference type="ARBA" id="ARBA00022692"/>
    </source>
</evidence>
<feature type="transmembrane region" description="Helical" evidence="7">
    <location>
        <begin position="47"/>
        <end position="66"/>
    </location>
</feature>
<feature type="transmembrane region" description="Helical" evidence="7">
    <location>
        <begin position="13"/>
        <end position="35"/>
    </location>
</feature>
<evidence type="ECO:0000256" key="3">
    <source>
        <dbReference type="ARBA" id="ARBA00022679"/>
    </source>
</evidence>
<sequence length="471" mass="54538">MENQLFETRIYKILTYIVDFLLIIVSVYLSFFIKFGNNINNFDLSSFLYIYLLMIFSYIIFMYVFGIDDILKKDIGEIIYSISLTVICLIITTSFIAFFLQLYSYPRTVILISSIPQFISLSIWRYIVWKIIRKKHGIKDCLIVGNTSVEELTQKITIKQKDLYKIKYLCSDKSQNIMKYVNDVKVVFITSDVSYSTRYKILNKCIPEGKSVYIIPNSYEVMLLNSKLNRADDTPLLNLNSIGLTIEQRVMKRILDIIVSSIGLLITSPIMLIVAIAIKLSDGGHVFYGQERVTIRKKTFKVLKFRTMVINAEKQTGPVLAGENDPRITKIGRILRATRLDELPQFFNILKGDMSVVGPRPERPFFVEKFENQIEDYKYRTLVKAGLTGFAQIYGKYNTTAVDKAKYDLMYIKNYSIFLDLKLLLLTVKIMFIKDSTEGVKDTVKFSDFIKDNEMELVVDLESHKHTDLVI</sequence>
<evidence type="ECO:0000313" key="9">
    <source>
        <dbReference type="EMBL" id="MFL0268930.1"/>
    </source>
</evidence>
<gene>
    <name evidence="9" type="ORF">ACJDUH_12585</name>
</gene>
<dbReference type="RefSeq" id="WP_406765551.1">
    <property type="nucleotide sequence ID" value="NZ_JBJHZY010000002.1"/>
</dbReference>
<accession>A0ABW8TV84</accession>
<name>A0ABW8TV84_9CLOT</name>
<dbReference type="InterPro" id="IPR017475">
    <property type="entry name" value="EPS_sugar_tfrase"/>
</dbReference>
<organism evidence="9 10">
    <name type="scientific">Candidatus Clostridium radicumherbarum</name>
    <dbReference type="NCBI Taxonomy" id="3381662"/>
    <lineage>
        <taxon>Bacteria</taxon>
        <taxon>Bacillati</taxon>
        <taxon>Bacillota</taxon>
        <taxon>Clostridia</taxon>
        <taxon>Eubacteriales</taxon>
        <taxon>Clostridiaceae</taxon>
        <taxon>Clostridium</taxon>
    </lineage>
</organism>
<dbReference type="PANTHER" id="PTHR30576">
    <property type="entry name" value="COLANIC BIOSYNTHESIS UDP-GLUCOSE LIPID CARRIER TRANSFERASE"/>
    <property type="match status" value="1"/>
</dbReference>
<evidence type="ECO:0000256" key="2">
    <source>
        <dbReference type="ARBA" id="ARBA00006464"/>
    </source>
</evidence>
<evidence type="ECO:0000256" key="1">
    <source>
        <dbReference type="ARBA" id="ARBA00004141"/>
    </source>
</evidence>
<dbReference type="GO" id="GO:0016740">
    <property type="term" value="F:transferase activity"/>
    <property type="evidence" value="ECO:0007669"/>
    <property type="project" value="UniProtKB-KW"/>
</dbReference>
<feature type="transmembrane region" description="Helical" evidence="7">
    <location>
        <begin position="78"/>
        <end position="103"/>
    </location>
</feature>
<dbReference type="PANTHER" id="PTHR30576:SF0">
    <property type="entry name" value="UNDECAPRENYL-PHOSPHATE N-ACETYLGALACTOSAMINYL 1-PHOSPHATE TRANSFERASE-RELATED"/>
    <property type="match status" value="1"/>
</dbReference>
<evidence type="ECO:0000256" key="7">
    <source>
        <dbReference type="SAM" id="Phobius"/>
    </source>
</evidence>
<evidence type="ECO:0000256" key="6">
    <source>
        <dbReference type="ARBA" id="ARBA00023136"/>
    </source>
</evidence>
<evidence type="ECO:0000256" key="5">
    <source>
        <dbReference type="ARBA" id="ARBA00022989"/>
    </source>
</evidence>
<keyword evidence="5 7" id="KW-1133">Transmembrane helix</keyword>
<comment type="similarity">
    <text evidence="2">Belongs to the bacterial sugar transferase family.</text>
</comment>
<proteinExistence type="inferred from homology"/>
<dbReference type="EMBL" id="JBJHZY010000002">
    <property type="protein sequence ID" value="MFL0268930.1"/>
    <property type="molecule type" value="Genomic_DNA"/>
</dbReference>
<dbReference type="Proteomes" id="UP001623661">
    <property type="component" value="Unassembled WGS sequence"/>
</dbReference>
<comment type="subcellular location">
    <subcellularLocation>
        <location evidence="1">Membrane</location>
        <topology evidence="1">Multi-pass membrane protein</topology>
    </subcellularLocation>
</comment>
<feature type="domain" description="Bacterial sugar transferase" evidence="8">
    <location>
        <begin position="252"/>
        <end position="432"/>
    </location>
</feature>
<feature type="transmembrane region" description="Helical" evidence="7">
    <location>
        <begin position="109"/>
        <end position="128"/>
    </location>
</feature>
<dbReference type="EC" id="2.7.8.-" evidence="9"/>
<keyword evidence="3 9" id="KW-0808">Transferase</keyword>